<feature type="signal peptide" evidence="1">
    <location>
        <begin position="1"/>
        <end position="26"/>
    </location>
</feature>
<dbReference type="GO" id="GO:0004252">
    <property type="term" value="F:serine-type endopeptidase activity"/>
    <property type="evidence" value="ECO:0007669"/>
    <property type="project" value="InterPro"/>
</dbReference>
<sequence length="277" mass="28703">MGNKARLTAALSTLAVAAALTGAAAAAPPISTSSSVRSAAPASASGDTVYTAGRYLVAFADDPVASYDGYRKGYAATRPKPGKHINPSSTAVRRWTSYLTAKHDRALAKVGATKLYDYTVVNNGVAVRLSAQQAYKLDKVAGVIALSKDEKSTPDTSDSPQFLGLDAAGGLWQQLGGQANAGAGTVVGVLDTGIWPESRAFAGGTGIPVPADWRGACVSGERFDKNLHCNDKLIGARYFVRGFNKHNIAKTEYLSRATVTATAPTPPPPPPATRSPA</sequence>
<evidence type="ECO:0000313" key="4">
    <source>
        <dbReference type="Proteomes" id="UP000502035"/>
    </source>
</evidence>
<dbReference type="InterPro" id="IPR045051">
    <property type="entry name" value="SBT"/>
</dbReference>
<dbReference type="InterPro" id="IPR010259">
    <property type="entry name" value="S8pro/Inhibitor_I9"/>
</dbReference>
<organism evidence="3 4">
    <name type="scientific">Nocardioides piscis</name>
    <dbReference type="NCBI Taxonomy" id="2714938"/>
    <lineage>
        <taxon>Bacteria</taxon>
        <taxon>Bacillati</taxon>
        <taxon>Actinomycetota</taxon>
        <taxon>Actinomycetes</taxon>
        <taxon>Propionibacteriales</taxon>
        <taxon>Nocardioidaceae</taxon>
        <taxon>Nocardioides</taxon>
    </lineage>
</organism>
<dbReference type="Proteomes" id="UP000502035">
    <property type="component" value="Chromosome"/>
</dbReference>
<dbReference type="Gene3D" id="3.40.50.200">
    <property type="entry name" value="Peptidase S8/S53 domain"/>
    <property type="match status" value="1"/>
</dbReference>
<evidence type="ECO:0000256" key="1">
    <source>
        <dbReference type="SAM" id="SignalP"/>
    </source>
</evidence>
<accession>A0A6G7YGM4</accession>
<dbReference type="GO" id="GO:0006508">
    <property type="term" value="P:proteolysis"/>
    <property type="evidence" value="ECO:0007669"/>
    <property type="project" value="InterPro"/>
</dbReference>
<dbReference type="Pfam" id="PF05922">
    <property type="entry name" value="Inhibitor_I9"/>
    <property type="match status" value="1"/>
</dbReference>
<dbReference type="InterPro" id="IPR036852">
    <property type="entry name" value="Peptidase_S8/S53_dom_sf"/>
</dbReference>
<keyword evidence="1" id="KW-0732">Signal</keyword>
<gene>
    <name evidence="3" type="ORF">G7071_10400</name>
</gene>
<dbReference type="KEGG" id="npi:G7071_10400"/>
<evidence type="ECO:0000259" key="2">
    <source>
        <dbReference type="Pfam" id="PF05922"/>
    </source>
</evidence>
<dbReference type="SUPFAM" id="SSF52743">
    <property type="entry name" value="Subtilisin-like"/>
    <property type="match status" value="1"/>
</dbReference>
<dbReference type="RefSeq" id="WP_246209935.1">
    <property type="nucleotide sequence ID" value="NZ_CP049866.1"/>
</dbReference>
<reference evidence="3 4" key="1">
    <citation type="submission" date="2020-03" db="EMBL/GenBank/DDBJ databases">
        <title>Nocardioides sp. nov., isolated from fish.</title>
        <authorList>
            <person name="Hyun D.-W."/>
            <person name="Bae J.-W."/>
        </authorList>
    </citation>
    <scope>NUCLEOTIDE SEQUENCE [LARGE SCALE GENOMIC DNA]</scope>
    <source>
        <strain evidence="3 4">HDW12A</strain>
    </source>
</reference>
<feature type="chain" id="PRO_5026208637" description="Inhibitor I9 domain-containing protein" evidence="1">
    <location>
        <begin position="27"/>
        <end position="277"/>
    </location>
</feature>
<name>A0A6G7YGM4_9ACTN</name>
<evidence type="ECO:0000313" key="3">
    <source>
        <dbReference type="EMBL" id="QIK75788.1"/>
    </source>
</evidence>
<proteinExistence type="predicted"/>
<protein>
    <recommendedName>
        <fullName evidence="2">Inhibitor I9 domain-containing protein</fullName>
    </recommendedName>
</protein>
<dbReference type="EMBL" id="CP049866">
    <property type="protein sequence ID" value="QIK75788.1"/>
    <property type="molecule type" value="Genomic_DNA"/>
</dbReference>
<dbReference type="PANTHER" id="PTHR10795">
    <property type="entry name" value="PROPROTEIN CONVERTASE SUBTILISIN/KEXIN"/>
    <property type="match status" value="1"/>
</dbReference>
<dbReference type="AlphaFoldDB" id="A0A6G7YGM4"/>
<feature type="domain" description="Inhibitor I9" evidence="2">
    <location>
        <begin position="88"/>
        <end position="151"/>
    </location>
</feature>
<keyword evidence="4" id="KW-1185">Reference proteome</keyword>